<evidence type="ECO:0000313" key="5">
    <source>
        <dbReference type="Proteomes" id="UP000051162"/>
    </source>
</evidence>
<dbReference type="Pfam" id="PF09902">
    <property type="entry name" value="DUF2129"/>
    <property type="match status" value="1"/>
</dbReference>
<gene>
    <name evidence="4" type="ORF">FD30_GL001926</name>
</gene>
<dbReference type="AlphaFoldDB" id="A0A0R1K835"/>
<organism evidence="4 5">
    <name type="scientific">Levilactobacillus namurensis DSM 19117</name>
    <dbReference type="NCBI Taxonomy" id="1423773"/>
    <lineage>
        <taxon>Bacteria</taxon>
        <taxon>Bacillati</taxon>
        <taxon>Bacillota</taxon>
        <taxon>Bacilli</taxon>
        <taxon>Lactobacillales</taxon>
        <taxon>Lactobacillaceae</taxon>
        <taxon>Levilactobacillus</taxon>
    </lineage>
</organism>
<reference evidence="4 5" key="1">
    <citation type="journal article" date="2015" name="Genome Announc.">
        <title>Expanding the biotechnology potential of lactobacilli through comparative genomics of 213 strains and associated genera.</title>
        <authorList>
            <person name="Sun Z."/>
            <person name="Harris H.M."/>
            <person name="McCann A."/>
            <person name="Guo C."/>
            <person name="Argimon S."/>
            <person name="Zhang W."/>
            <person name="Yang X."/>
            <person name="Jeffery I.B."/>
            <person name="Cooney J.C."/>
            <person name="Kagawa T.F."/>
            <person name="Liu W."/>
            <person name="Song Y."/>
            <person name="Salvetti E."/>
            <person name="Wrobel A."/>
            <person name="Rasinkangas P."/>
            <person name="Parkhill J."/>
            <person name="Rea M.C."/>
            <person name="O'Sullivan O."/>
            <person name="Ritari J."/>
            <person name="Douillard F.P."/>
            <person name="Paul Ross R."/>
            <person name="Yang R."/>
            <person name="Briner A.E."/>
            <person name="Felis G.E."/>
            <person name="de Vos W.M."/>
            <person name="Barrangou R."/>
            <person name="Klaenhammer T.R."/>
            <person name="Caufield P.W."/>
            <person name="Cui Y."/>
            <person name="Zhang H."/>
            <person name="O'Toole P.W."/>
        </authorList>
    </citation>
    <scope>NUCLEOTIDE SEQUENCE [LARGE SCALE GENOMIC DNA]</scope>
    <source>
        <strain evidence="4 5">DSM 19117</strain>
    </source>
</reference>
<comment type="subcellular location">
    <subcellularLocation>
        <location evidence="2">Cytoplasm</location>
    </subcellularLocation>
</comment>
<dbReference type="HAMAP" id="MF_01126">
    <property type="entry name" value="UPF0298"/>
    <property type="match status" value="1"/>
</dbReference>
<accession>A0A0R1K835</accession>
<name>A0A0R1K835_9LACO</name>
<dbReference type="InterPro" id="IPR016979">
    <property type="entry name" value="DUF2129"/>
</dbReference>
<sequence length="98" mass="11486">MGIMAFTMQPRQSLIVYTYSLKQTRQLKRYGTVMYVSKKMRYVVLYVNREDVEKLTAQLKQLRFVKRVVPSNRPQISETFNGVSDKLSETDEAKDDEA</sequence>
<evidence type="ECO:0000256" key="3">
    <source>
        <dbReference type="SAM" id="MobiDB-lite"/>
    </source>
</evidence>
<protein>
    <recommendedName>
        <fullName evidence="2">UPF0298 protein FD30_GL001926</fullName>
    </recommendedName>
</protein>
<proteinExistence type="inferred from homology"/>
<dbReference type="GO" id="GO:0005737">
    <property type="term" value="C:cytoplasm"/>
    <property type="evidence" value="ECO:0007669"/>
    <property type="project" value="UniProtKB-SubCell"/>
</dbReference>
<keyword evidence="5" id="KW-1185">Reference proteome</keyword>
<dbReference type="PATRIC" id="fig|1423773.3.peg.1972"/>
<evidence type="ECO:0000313" key="4">
    <source>
        <dbReference type="EMBL" id="KRK77411.1"/>
    </source>
</evidence>
<dbReference type="EMBL" id="AZDT01000006">
    <property type="protein sequence ID" value="KRK77411.1"/>
    <property type="molecule type" value="Genomic_DNA"/>
</dbReference>
<keyword evidence="1 2" id="KW-0963">Cytoplasm</keyword>
<dbReference type="STRING" id="1423773.FD30_GL001926"/>
<evidence type="ECO:0000256" key="1">
    <source>
        <dbReference type="ARBA" id="ARBA00022490"/>
    </source>
</evidence>
<dbReference type="PIRSF" id="PIRSF031653">
    <property type="entry name" value="UCP031653"/>
    <property type="match status" value="1"/>
</dbReference>
<evidence type="ECO:0000256" key="2">
    <source>
        <dbReference type="HAMAP-Rule" id="MF_01126"/>
    </source>
</evidence>
<feature type="region of interest" description="Disordered" evidence="3">
    <location>
        <begin position="75"/>
        <end position="98"/>
    </location>
</feature>
<comment type="caution">
    <text evidence="4">The sequence shown here is derived from an EMBL/GenBank/DDBJ whole genome shotgun (WGS) entry which is preliminary data.</text>
</comment>
<dbReference type="Proteomes" id="UP000051162">
    <property type="component" value="Unassembled WGS sequence"/>
</dbReference>
<comment type="similarity">
    <text evidence="2">Belongs to the UPF0298 family.</text>
</comment>